<dbReference type="PROSITE" id="PS51257">
    <property type="entry name" value="PROKAR_LIPOPROTEIN"/>
    <property type="match status" value="1"/>
</dbReference>
<reference evidence="3 4" key="1">
    <citation type="submission" date="2011-04" db="EMBL/GenBank/DDBJ databases">
        <authorList>
            <person name="Muzny D."/>
            <person name="Qin X."/>
            <person name="Deng J."/>
            <person name="Jiang H."/>
            <person name="Liu Y."/>
            <person name="Qu J."/>
            <person name="Song X.-Z."/>
            <person name="Zhang L."/>
            <person name="Thornton R."/>
            <person name="Coyle M."/>
            <person name="Francisco L."/>
            <person name="Jackson L."/>
            <person name="Javaid M."/>
            <person name="Korchina V."/>
            <person name="Kovar C."/>
            <person name="Mata R."/>
            <person name="Mathew T."/>
            <person name="Ngo R."/>
            <person name="Nguyen L."/>
            <person name="Nguyen N."/>
            <person name="Okwuonu G."/>
            <person name="Ongeri F."/>
            <person name="Pham C."/>
            <person name="Simmons D."/>
            <person name="Wilczek-Boney K."/>
            <person name="Hale W."/>
            <person name="Jakkamsetti A."/>
            <person name="Pham P."/>
            <person name="Ruth R."/>
            <person name="San Lucas F."/>
            <person name="Warren J."/>
            <person name="Zhang J."/>
            <person name="Zhao Z."/>
            <person name="Zhou C."/>
            <person name="Zhu D."/>
            <person name="Lee S."/>
            <person name="Bess C."/>
            <person name="Blankenburg K."/>
            <person name="Forbes L."/>
            <person name="Fu Q."/>
            <person name="Gubbala S."/>
            <person name="Hirani K."/>
            <person name="Jayaseelan J.C."/>
            <person name="Lara F."/>
            <person name="Munidasa M."/>
            <person name="Palculict T."/>
            <person name="Patil S."/>
            <person name="Pu L.-L."/>
            <person name="Saada N."/>
            <person name="Tang L."/>
            <person name="Weissenberger G."/>
            <person name="Zhu Y."/>
            <person name="Hemphill L."/>
            <person name="Shang Y."/>
            <person name="Youmans B."/>
            <person name="Ayvaz T."/>
            <person name="Ross M."/>
            <person name="Santibanez J."/>
            <person name="Aqrawi P."/>
            <person name="Gross S."/>
            <person name="Joshi V."/>
            <person name="Fowler G."/>
            <person name="Nazareth L."/>
            <person name="Reid J."/>
            <person name="Worley K."/>
            <person name="Petrosino J."/>
            <person name="Highlander S."/>
            <person name="Gibbs R."/>
        </authorList>
    </citation>
    <scope>NUCLEOTIDE SEQUENCE [LARGE SCALE GENOMIC DNA]</scope>
    <source>
        <strain evidence="3 4">2681</strain>
    </source>
</reference>
<evidence type="ECO:0000256" key="2">
    <source>
        <dbReference type="SAM" id="SignalP"/>
    </source>
</evidence>
<comment type="similarity">
    <text evidence="1">Belongs to the UPF0065 (bug) family.</text>
</comment>
<dbReference type="Gene3D" id="3.40.190.150">
    <property type="entry name" value="Bordetella uptake gene, domain 1"/>
    <property type="match status" value="1"/>
</dbReference>
<evidence type="ECO:0000313" key="3">
    <source>
        <dbReference type="EMBL" id="EGQ26566.1"/>
    </source>
</evidence>
<organism evidence="3 4">
    <name type="scientific">Sporosarcina newyorkensis 2681</name>
    <dbReference type="NCBI Taxonomy" id="1027292"/>
    <lineage>
        <taxon>Bacteria</taxon>
        <taxon>Bacillati</taxon>
        <taxon>Bacillota</taxon>
        <taxon>Bacilli</taxon>
        <taxon>Bacillales</taxon>
        <taxon>Caryophanaceae</taxon>
        <taxon>Sporosarcina</taxon>
    </lineage>
</organism>
<gene>
    <name evidence="3" type="ORF">HMPREF9372_1493</name>
</gene>
<dbReference type="PANTHER" id="PTHR42928:SF5">
    <property type="entry name" value="BLR1237 PROTEIN"/>
    <property type="match status" value="1"/>
</dbReference>
<dbReference type="PANTHER" id="PTHR42928">
    <property type="entry name" value="TRICARBOXYLATE-BINDING PROTEIN"/>
    <property type="match status" value="1"/>
</dbReference>
<dbReference type="CDD" id="cd07012">
    <property type="entry name" value="PBP2_Bug_TTT"/>
    <property type="match status" value="1"/>
</dbReference>
<keyword evidence="2" id="KW-0732">Signal</keyword>
<dbReference type="PIRSF" id="PIRSF017082">
    <property type="entry name" value="YflP"/>
    <property type="match status" value="1"/>
</dbReference>
<feature type="signal peptide" evidence="2">
    <location>
        <begin position="1"/>
        <end position="20"/>
    </location>
</feature>
<dbReference type="Pfam" id="PF03401">
    <property type="entry name" value="TctC"/>
    <property type="match status" value="1"/>
</dbReference>
<proteinExistence type="inferred from homology"/>
<feature type="chain" id="PRO_5039064825" evidence="2">
    <location>
        <begin position="21"/>
        <end position="331"/>
    </location>
</feature>
<name>F9DRR3_9BACL</name>
<dbReference type="AlphaFoldDB" id="F9DRR3"/>
<dbReference type="Gene3D" id="3.40.190.10">
    <property type="entry name" value="Periplasmic binding protein-like II"/>
    <property type="match status" value="1"/>
</dbReference>
<dbReference type="eggNOG" id="COG3181">
    <property type="taxonomic scope" value="Bacteria"/>
</dbReference>
<dbReference type="HOGENOM" id="CLU_045683_1_1_9"/>
<sequence length="331" mass="35292">MRRKKVVGLMVASALVLGLAACGEKSTEIGSASGEEIDYPVKQIELVVPFAPGGGTDTLARAYADAMKGHLPKPIGVINKAGGAGAVGFTEGINAKPDGYTATLITGDFAILPHLGLASFDKDDIKPVVQLNADPSAVTVSADAPWNTIEDFLKDAKDKSESIRIGNAGSGSIWHLTATALEEETGVKFSHIPYDGAAPAVTALLGNHLEAVTVSPAEVSSHLASGTVKMLAVMSDERLEEYPDVPTLKENGIDLSVGTWRGIGVPKDTPQEVVNILKEASEKAFKEEMFTNVIKKMNLGMDYKDDQGFKEVIDTDYEFYKQLIEKSNLKQ</sequence>
<dbReference type="InterPro" id="IPR042100">
    <property type="entry name" value="Bug_dom1"/>
</dbReference>
<dbReference type="OrthoDB" id="9780943at2"/>
<protein>
    <submittedName>
        <fullName evidence="3">TRAP-T family transporter</fullName>
    </submittedName>
</protein>
<dbReference type="RefSeq" id="WP_009766360.1">
    <property type="nucleotide sequence ID" value="NZ_GL982997.1"/>
</dbReference>
<dbReference type="SUPFAM" id="SSF53850">
    <property type="entry name" value="Periplasmic binding protein-like II"/>
    <property type="match status" value="1"/>
</dbReference>
<dbReference type="Proteomes" id="UP000005316">
    <property type="component" value="Unassembled WGS sequence"/>
</dbReference>
<dbReference type="EMBL" id="AFPZ01000040">
    <property type="protein sequence ID" value="EGQ26566.1"/>
    <property type="molecule type" value="Genomic_DNA"/>
</dbReference>
<dbReference type="InterPro" id="IPR005064">
    <property type="entry name" value="BUG"/>
</dbReference>
<accession>F9DRR3</accession>
<evidence type="ECO:0000313" key="4">
    <source>
        <dbReference type="Proteomes" id="UP000005316"/>
    </source>
</evidence>
<evidence type="ECO:0000256" key="1">
    <source>
        <dbReference type="ARBA" id="ARBA00006987"/>
    </source>
</evidence>
<comment type="caution">
    <text evidence="3">The sequence shown here is derived from an EMBL/GenBank/DDBJ whole genome shotgun (WGS) entry which is preliminary data.</text>
</comment>